<reference evidence="2" key="2">
    <citation type="journal article" date="2023" name="Int. J. Mol. Sci.">
        <title>De Novo Assembly and Annotation of 11 Diverse Shrub Willow (Salix) Genomes Reveals Novel Gene Organization in Sex-Linked Regions.</title>
        <authorList>
            <person name="Hyden B."/>
            <person name="Feng K."/>
            <person name="Yates T.B."/>
            <person name="Jawdy S."/>
            <person name="Cereghino C."/>
            <person name="Smart L.B."/>
            <person name="Muchero W."/>
        </authorList>
    </citation>
    <scope>NUCLEOTIDE SEQUENCE</scope>
    <source>
        <tissue evidence="2">Shoot tip</tissue>
    </source>
</reference>
<keyword evidence="3" id="KW-1185">Reference proteome</keyword>
<comment type="caution">
    <text evidence="2">The sequence shown here is derived from an EMBL/GenBank/DDBJ whole genome shotgun (WGS) entry which is preliminary data.</text>
</comment>
<keyword evidence="1" id="KW-0812">Transmembrane</keyword>
<organism evidence="2 3">
    <name type="scientific">Salix koriyanagi</name>
    <dbReference type="NCBI Taxonomy" id="2511006"/>
    <lineage>
        <taxon>Eukaryota</taxon>
        <taxon>Viridiplantae</taxon>
        <taxon>Streptophyta</taxon>
        <taxon>Embryophyta</taxon>
        <taxon>Tracheophyta</taxon>
        <taxon>Spermatophyta</taxon>
        <taxon>Magnoliopsida</taxon>
        <taxon>eudicotyledons</taxon>
        <taxon>Gunneridae</taxon>
        <taxon>Pentapetalae</taxon>
        <taxon>rosids</taxon>
        <taxon>fabids</taxon>
        <taxon>Malpighiales</taxon>
        <taxon>Salicaceae</taxon>
        <taxon>Saliceae</taxon>
        <taxon>Salix</taxon>
    </lineage>
</organism>
<evidence type="ECO:0000313" key="3">
    <source>
        <dbReference type="Proteomes" id="UP001151752"/>
    </source>
</evidence>
<keyword evidence="1" id="KW-1133">Transmembrane helix</keyword>
<sequence length="77" mass="8797">MEDGEMQNVMKLTSVHFGGMTSFLIAWLANFKLLLFAFGKGPLCLDPEISFRSFYLCCLFSHQNHRDPTSKTVPKRP</sequence>
<reference evidence="2" key="1">
    <citation type="submission" date="2022-11" db="EMBL/GenBank/DDBJ databases">
        <authorList>
            <person name="Hyden B.L."/>
            <person name="Feng K."/>
            <person name="Yates T."/>
            <person name="Jawdy S."/>
            <person name="Smart L.B."/>
            <person name="Muchero W."/>
        </authorList>
    </citation>
    <scope>NUCLEOTIDE SEQUENCE</scope>
    <source>
        <tissue evidence="2">Shoot tip</tissue>
    </source>
</reference>
<gene>
    <name evidence="2" type="ORF">OIU74_002781</name>
</gene>
<evidence type="ECO:0000313" key="2">
    <source>
        <dbReference type="EMBL" id="KAJ6779054.1"/>
    </source>
</evidence>
<proteinExistence type="predicted"/>
<name>A0A9Q1APM3_9ROSI</name>
<evidence type="ECO:0000256" key="1">
    <source>
        <dbReference type="SAM" id="Phobius"/>
    </source>
</evidence>
<accession>A0A9Q1APM3</accession>
<keyword evidence="1" id="KW-0472">Membrane</keyword>
<dbReference type="AlphaFoldDB" id="A0A9Q1APM3"/>
<dbReference type="Proteomes" id="UP001151752">
    <property type="component" value="Chromosome 16"/>
</dbReference>
<dbReference type="EMBL" id="JAPFFM010000001">
    <property type="protein sequence ID" value="KAJ6779054.1"/>
    <property type="molecule type" value="Genomic_DNA"/>
</dbReference>
<feature type="transmembrane region" description="Helical" evidence="1">
    <location>
        <begin position="20"/>
        <end position="38"/>
    </location>
</feature>
<protein>
    <submittedName>
        <fullName evidence="2">LONG-CHAIN-ALCOHOL O-FATTY-ACYLTRANSFERASE 3-RELATED</fullName>
    </submittedName>
</protein>